<evidence type="ECO:0000313" key="6">
    <source>
        <dbReference type="Proteomes" id="UP001297272"/>
    </source>
</evidence>
<dbReference type="PANTHER" id="PTHR22604">
    <property type="entry name" value="OXIDOREDUCTASES"/>
    <property type="match status" value="1"/>
</dbReference>
<dbReference type="InterPro" id="IPR055170">
    <property type="entry name" value="GFO_IDH_MocA-like_dom"/>
</dbReference>
<feature type="domain" description="GFO/IDH/MocA-like oxidoreductase" evidence="4">
    <location>
        <begin position="143"/>
        <end position="256"/>
    </location>
</feature>
<evidence type="ECO:0000259" key="4">
    <source>
        <dbReference type="Pfam" id="PF22725"/>
    </source>
</evidence>
<dbReference type="Pfam" id="PF01408">
    <property type="entry name" value="GFO_IDH_MocA"/>
    <property type="match status" value="1"/>
</dbReference>
<gene>
    <name evidence="5" type="ORF">JYU29_10520</name>
</gene>
<dbReference type="Proteomes" id="UP001297272">
    <property type="component" value="Unassembled WGS sequence"/>
</dbReference>
<dbReference type="InterPro" id="IPR036291">
    <property type="entry name" value="NAD(P)-bd_dom_sf"/>
</dbReference>
<sequence length="360" mass="38450">MIISAPHSPSSNRPFAWGIVGTGVIAAQFVADLAEVHSARIGAFVSRRGQVPDAFRTAAPEARIYTALDALLADDTIDAIYLATPNSLHAEQAIACCRAGKPVLVEKPIGRDADEARAIQVEAAKSQTFVMEAMWSRFLPVVEEARALIRSGALGDIQSFEGDLSFFKPFDAASRFFDPVLGGGAALDLGVYPLSMALHLLGQPEKAGGRWWAAETGVDMRARFDLTIGGATGQLSCGFDRDGDNRFVVRGTKGTLVLHGPFLKASRLSVSAPWLEKLPGLGSRSPLPGRGGRLLSRLPVPGRRIITRSFAGGGLQFEAQAVMRAVRGAKRASSVMPLQASIAVLEIIQRVLAQSPENRR</sequence>
<dbReference type="InterPro" id="IPR050984">
    <property type="entry name" value="Gfo/Idh/MocA_domain"/>
</dbReference>
<dbReference type="SUPFAM" id="SSF51735">
    <property type="entry name" value="NAD(P)-binding Rossmann-fold domains"/>
    <property type="match status" value="1"/>
</dbReference>
<dbReference type="Pfam" id="PF22725">
    <property type="entry name" value="GFO_IDH_MocA_C3"/>
    <property type="match status" value="1"/>
</dbReference>
<feature type="domain" description="Gfo/Idh/MocA-like oxidoreductase N-terminal" evidence="3">
    <location>
        <begin position="16"/>
        <end position="131"/>
    </location>
</feature>
<keyword evidence="6" id="KW-1185">Reference proteome</keyword>
<reference evidence="5 6" key="1">
    <citation type="submission" date="2021-03" db="EMBL/GenBank/DDBJ databases">
        <title>Tianweitania aestuarii sp. nov., isolated from a tidal flat.</title>
        <authorList>
            <person name="Park S."/>
            <person name="Yoon J.-H."/>
        </authorList>
    </citation>
    <scope>NUCLEOTIDE SEQUENCE [LARGE SCALE GENOMIC DNA]</scope>
    <source>
        <strain evidence="5 6">BSSL-BM11</strain>
    </source>
</reference>
<organism evidence="5 6">
    <name type="scientific">Tianweitania aestuarii</name>
    <dbReference type="NCBI Taxonomy" id="2814886"/>
    <lineage>
        <taxon>Bacteria</taxon>
        <taxon>Pseudomonadati</taxon>
        <taxon>Pseudomonadota</taxon>
        <taxon>Alphaproteobacteria</taxon>
        <taxon>Hyphomicrobiales</taxon>
        <taxon>Phyllobacteriaceae</taxon>
        <taxon>Tianweitania</taxon>
    </lineage>
</organism>
<dbReference type="PANTHER" id="PTHR22604:SF105">
    <property type="entry name" value="TRANS-1,2-DIHYDROBENZENE-1,2-DIOL DEHYDROGENASE"/>
    <property type="match status" value="1"/>
</dbReference>
<comment type="caution">
    <text evidence="5">The sequence shown here is derived from an EMBL/GenBank/DDBJ whole genome shotgun (WGS) entry which is preliminary data.</text>
</comment>
<name>A0ABS5RVL6_9HYPH</name>
<comment type="similarity">
    <text evidence="1">Belongs to the Gfo/Idh/MocA family.</text>
</comment>
<dbReference type="RefSeq" id="WP_213984747.1">
    <property type="nucleotide sequence ID" value="NZ_JAFMNX010000002.1"/>
</dbReference>
<proteinExistence type="inferred from homology"/>
<protein>
    <submittedName>
        <fullName evidence="5">Gfo/Idh/MocA family oxidoreductase</fullName>
    </submittedName>
</protein>
<evidence type="ECO:0000256" key="1">
    <source>
        <dbReference type="ARBA" id="ARBA00010928"/>
    </source>
</evidence>
<dbReference type="EMBL" id="JAFMNX010000002">
    <property type="protein sequence ID" value="MBS9721120.1"/>
    <property type="molecule type" value="Genomic_DNA"/>
</dbReference>
<evidence type="ECO:0000259" key="3">
    <source>
        <dbReference type="Pfam" id="PF01408"/>
    </source>
</evidence>
<keyword evidence="2" id="KW-0560">Oxidoreductase</keyword>
<dbReference type="InterPro" id="IPR000683">
    <property type="entry name" value="Gfo/Idh/MocA-like_OxRdtase_N"/>
</dbReference>
<accession>A0ABS5RVL6</accession>
<dbReference type="SUPFAM" id="SSF55347">
    <property type="entry name" value="Glyceraldehyde-3-phosphate dehydrogenase-like, C-terminal domain"/>
    <property type="match status" value="1"/>
</dbReference>
<dbReference type="Gene3D" id="3.30.360.10">
    <property type="entry name" value="Dihydrodipicolinate Reductase, domain 2"/>
    <property type="match status" value="1"/>
</dbReference>
<evidence type="ECO:0000313" key="5">
    <source>
        <dbReference type="EMBL" id="MBS9721120.1"/>
    </source>
</evidence>
<dbReference type="Gene3D" id="3.40.50.720">
    <property type="entry name" value="NAD(P)-binding Rossmann-like Domain"/>
    <property type="match status" value="1"/>
</dbReference>
<evidence type="ECO:0000256" key="2">
    <source>
        <dbReference type="ARBA" id="ARBA00023002"/>
    </source>
</evidence>